<proteinExistence type="predicted"/>
<evidence type="ECO:0000313" key="2">
    <source>
        <dbReference type="Proteomes" id="UP001056384"/>
    </source>
</evidence>
<dbReference type="Proteomes" id="UP001056384">
    <property type="component" value="Chromosome 3"/>
</dbReference>
<dbReference type="AlphaFoldDB" id="A0A9Q9AMM1"/>
<protein>
    <submittedName>
        <fullName evidence="1">Uncharacterized protein</fullName>
    </submittedName>
</protein>
<keyword evidence="2" id="KW-1185">Reference proteome</keyword>
<evidence type="ECO:0000313" key="1">
    <source>
        <dbReference type="EMBL" id="USW50904.1"/>
    </source>
</evidence>
<name>A0A9Q9AMM1_9PEZI</name>
<accession>A0A9Q9AMM1</accession>
<organism evidence="1 2">
    <name type="scientific">Septoria linicola</name>
    <dbReference type="NCBI Taxonomy" id="215465"/>
    <lineage>
        <taxon>Eukaryota</taxon>
        <taxon>Fungi</taxon>
        <taxon>Dikarya</taxon>
        <taxon>Ascomycota</taxon>
        <taxon>Pezizomycotina</taxon>
        <taxon>Dothideomycetes</taxon>
        <taxon>Dothideomycetidae</taxon>
        <taxon>Mycosphaerellales</taxon>
        <taxon>Mycosphaerellaceae</taxon>
        <taxon>Septoria</taxon>
    </lineage>
</organism>
<reference evidence="1" key="1">
    <citation type="submission" date="2022-06" db="EMBL/GenBank/DDBJ databases">
        <title>Complete genome sequences of two strains of the flax pathogen Septoria linicola.</title>
        <authorList>
            <person name="Lapalu N."/>
            <person name="Simon A."/>
            <person name="Demenou B."/>
            <person name="Paumier D."/>
            <person name="Guillot M.-P."/>
            <person name="Gout L."/>
            <person name="Valade R."/>
        </authorList>
    </citation>
    <scope>NUCLEOTIDE SEQUENCE</scope>
    <source>
        <strain evidence="1">SE15195</strain>
    </source>
</reference>
<dbReference type="EMBL" id="CP099420">
    <property type="protein sequence ID" value="USW50904.1"/>
    <property type="molecule type" value="Genomic_DNA"/>
</dbReference>
<sequence>MSRDGSAPELEHWSTSAYCPPSRPLQLIDNPTPTWPPATILASAEQQYFGCHSRIGHHSTQLMAPKSHSKSTKRFSATHHGIILVLLDIDASKKDAAHLDYKYRDQASRIRAIELLIQQYAFKVLSKDGEYKDSEPEKLYNAMRKCSKDTLHWRRKSCRGRANAIPDWE</sequence>
<gene>
    <name evidence="1" type="ORF">Slin15195_G042230</name>
</gene>